<evidence type="ECO:0000256" key="5">
    <source>
        <dbReference type="ARBA" id="ARBA00023163"/>
    </source>
</evidence>
<dbReference type="InterPro" id="IPR006359">
    <property type="entry name" value="Tscrpt_elong_fac_GreA"/>
</dbReference>
<feature type="domain" description="Transcription elongation factor GreA/GreB N-terminal" evidence="11">
    <location>
        <begin position="5"/>
        <end position="74"/>
    </location>
</feature>
<evidence type="ECO:0000313" key="13">
    <source>
        <dbReference type="Proteomes" id="UP000319322"/>
    </source>
</evidence>
<dbReference type="EMBL" id="VKGC01000007">
    <property type="protein sequence ID" value="TSA84762.1"/>
    <property type="molecule type" value="Genomic_DNA"/>
</dbReference>
<feature type="domain" description="Transcription elongation factor GreA/GreB C-terminal" evidence="10">
    <location>
        <begin position="81"/>
        <end position="156"/>
    </location>
</feature>
<dbReference type="GO" id="GO:0003677">
    <property type="term" value="F:DNA binding"/>
    <property type="evidence" value="ECO:0007669"/>
    <property type="project" value="UniProtKB-UniRule"/>
</dbReference>
<dbReference type="PIRSF" id="PIRSF006092">
    <property type="entry name" value="GreA_GreB"/>
    <property type="match status" value="1"/>
</dbReference>
<reference evidence="13" key="1">
    <citation type="submission" date="2019-07" db="EMBL/GenBank/DDBJ databases">
        <title>Helicobacter labacensis sp. nov., Helicobacter mehlei sp. nov. and Helicobacter vulpis sp. nov., isolated from gastric mucosa of red fox (Vulpis vulpis).</title>
        <authorList>
            <person name="Papic B."/>
        </authorList>
    </citation>
    <scope>NUCLEOTIDE SEQUENCE [LARGE SCALE GENOMIC DNA]</scope>
    <source>
        <strain evidence="13">L8b</strain>
    </source>
</reference>
<evidence type="ECO:0000256" key="3">
    <source>
        <dbReference type="ARBA" id="ARBA00023015"/>
    </source>
</evidence>
<dbReference type="InterPro" id="IPR018151">
    <property type="entry name" value="TF_GreA/GreB_CS"/>
</dbReference>
<dbReference type="GO" id="GO:0032784">
    <property type="term" value="P:regulation of DNA-templated transcription elongation"/>
    <property type="evidence" value="ECO:0007669"/>
    <property type="project" value="UniProtKB-UniRule"/>
</dbReference>
<evidence type="ECO:0000256" key="7">
    <source>
        <dbReference type="ARBA" id="ARBA00030776"/>
    </source>
</evidence>
<dbReference type="NCBIfam" id="NF001264">
    <property type="entry name" value="PRK00226.1-5"/>
    <property type="match status" value="1"/>
</dbReference>
<dbReference type="PROSITE" id="PS00829">
    <property type="entry name" value="GREAB_1"/>
    <property type="match status" value="1"/>
</dbReference>
<dbReference type="HAMAP" id="MF_00105">
    <property type="entry name" value="GreA_GreB"/>
    <property type="match status" value="1"/>
</dbReference>
<name>A0A553UX30_9HELI</name>
<evidence type="ECO:0000313" key="12">
    <source>
        <dbReference type="EMBL" id="TSA84762.1"/>
    </source>
</evidence>
<dbReference type="InterPro" id="IPR036805">
    <property type="entry name" value="Tscrpt_elong_fac_GreA/B_N_sf"/>
</dbReference>
<dbReference type="PANTHER" id="PTHR30437">
    <property type="entry name" value="TRANSCRIPTION ELONGATION FACTOR GREA"/>
    <property type="match status" value="1"/>
</dbReference>
<dbReference type="GO" id="GO:0003746">
    <property type="term" value="F:translation elongation factor activity"/>
    <property type="evidence" value="ECO:0007669"/>
    <property type="project" value="UniProtKB-KW"/>
</dbReference>
<dbReference type="SUPFAM" id="SSF54534">
    <property type="entry name" value="FKBP-like"/>
    <property type="match status" value="1"/>
</dbReference>
<protein>
    <recommendedName>
        <fullName evidence="2 8">Transcription elongation factor GreA</fullName>
    </recommendedName>
    <alternativeName>
        <fullName evidence="7 8">Transcript cleavage factor GreA</fullName>
    </alternativeName>
</protein>
<dbReference type="InterPro" id="IPR001437">
    <property type="entry name" value="Tscrpt_elong_fac_GreA/B_C"/>
</dbReference>
<sequence length="164" mass="18531">MMKEPMSVYGYEKIRAELKRLKEVERPYIVKEIDRAREHGDLKENAEYHAAKEKQAFIEARINDLSRLLANAQVIDPSTLSHQKVSFGSTVKILNLDTDKEYSYTIVGSVESDPARGLISCGSPIAKSLMGKQKGDEVSVVLPSGENEFEILDIYYQDINYAQD</sequence>
<dbReference type="InterPro" id="IPR022691">
    <property type="entry name" value="Tscrpt_elong_fac_GreA/B_N"/>
</dbReference>
<dbReference type="InterPro" id="IPR023459">
    <property type="entry name" value="Tscrpt_elong_fac_GreA/B_fam"/>
</dbReference>
<evidence type="ECO:0000259" key="10">
    <source>
        <dbReference type="Pfam" id="PF01272"/>
    </source>
</evidence>
<dbReference type="Gene3D" id="3.10.50.30">
    <property type="entry name" value="Transcription elongation factor, GreA/GreB, C-terminal domain"/>
    <property type="match status" value="1"/>
</dbReference>
<dbReference type="InterPro" id="IPR028624">
    <property type="entry name" value="Tscrpt_elong_fac_GreA/B"/>
</dbReference>
<evidence type="ECO:0000256" key="2">
    <source>
        <dbReference type="ARBA" id="ARBA00013729"/>
    </source>
</evidence>
<accession>A0A553UX30</accession>
<evidence type="ECO:0000256" key="1">
    <source>
        <dbReference type="ARBA" id="ARBA00008213"/>
    </source>
</evidence>
<keyword evidence="4 8" id="KW-0238">DNA-binding</keyword>
<dbReference type="FunFam" id="1.10.287.180:FF:000001">
    <property type="entry name" value="Transcription elongation factor GreA"/>
    <property type="match status" value="1"/>
</dbReference>
<dbReference type="RefSeq" id="WP_120947349.1">
    <property type="nucleotide sequence ID" value="NZ_QXQS01000001.1"/>
</dbReference>
<proteinExistence type="inferred from homology"/>
<dbReference type="FunFam" id="3.10.50.30:FF:000001">
    <property type="entry name" value="Transcription elongation factor GreA"/>
    <property type="match status" value="1"/>
</dbReference>
<evidence type="ECO:0000256" key="9">
    <source>
        <dbReference type="RuleBase" id="RU000556"/>
    </source>
</evidence>
<dbReference type="NCBIfam" id="TIGR01462">
    <property type="entry name" value="greA"/>
    <property type="match status" value="1"/>
</dbReference>
<evidence type="ECO:0000259" key="11">
    <source>
        <dbReference type="Pfam" id="PF03449"/>
    </source>
</evidence>
<dbReference type="Pfam" id="PF03449">
    <property type="entry name" value="GreA_GreB_N"/>
    <property type="match status" value="1"/>
</dbReference>
<keyword evidence="12" id="KW-0648">Protein biosynthesis</keyword>
<dbReference type="SUPFAM" id="SSF46557">
    <property type="entry name" value="GreA transcript cleavage protein, N-terminal domain"/>
    <property type="match status" value="1"/>
</dbReference>
<dbReference type="NCBIfam" id="NF001263">
    <property type="entry name" value="PRK00226.1-4"/>
    <property type="match status" value="1"/>
</dbReference>
<evidence type="ECO:0000256" key="6">
    <source>
        <dbReference type="ARBA" id="ARBA00024916"/>
    </source>
</evidence>
<gene>
    <name evidence="8 12" type="primary">greA</name>
    <name evidence="12" type="ORF">FNE76_04130</name>
</gene>
<dbReference type="InterPro" id="IPR036953">
    <property type="entry name" value="GreA/GreB_C_sf"/>
</dbReference>
<dbReference type="NCBIfam" id="NF001261">
    <property type="entry name" value="PRK00226.1-2"/>
    <property type="match status" value="1"/>
</dbReference>
<keyword evidence="13" id="KW-1185">Reference proteome</keyword>
<comment type="similarity">
    <text evidence="1 8 9">Belongs to the GreA/GreB family.</text>
</comment>
<dbReference type="AlphaFoldDB" id="A0A553UX30"/>
<dbReference type="PANTHER" id="PTHR30437:SF4">
    <property type="entry name" value="TRANSCRIPTION ELONGATION FACTOR GREA"/>
    <property type="match status" value="1"/>
</dbReference>
<keyword evidence="5 8" id="KW-0804">Transcription</keyword>
<evidence type="ECO:0000256" key="8">
    <source>
        <dbReference type="HAMAP-Rule" id="MF_00105"/>
    </source>
</evidence>
<keyword evidence="3 8" id="KW-0805">Transcription regulation</keyword>
<comment type="caution">
    <text evidence="12">The sequence shown here is derived from an EMBL/GenBank/DDBJ whole genome shotgun (WGS) entry which is preliminary data.</text>
</comment>
<dbReference type="Proteomes" id="UP000319322">
    <property type="component" value="Unassembled WGS sequence"/>
</dbReference>
<reference evidence="12 13" key="2">
    <citation type="submission" date="2019-07" db="EMBL/GenBank/DDBJ databases">
        <title>Helicobacter labacensis sp. nov., Helicobacter mehlei sp. nov. and Helicobacter vulpis sp. nov., isolated from gastric mucosa of red fox (Vulpis vulpis).</title>
        <authorList>
            <person name="Kusar D."/>
            <person name="Gruntar I."/>
            <person name="Pate M."/>
            <person name="Zajc U."/>
            <person name="Ocepek M."/>
        </authorList>
    </citation>
    <scope>NUCLEOTIDE SEQUENCE [LARGE SCALE GENOMIC DNA]</scope>
    <source>
        <strain evidence="12 13">L8b</strain>
    </source>
</reference>
<comment type="function">
    <text evidence="6 8 9">Necessary for efficient RNA polymerase transcription elongation past template-encoded arresting sites. The arresting sites in DNA have the property of trapping a certain fraction of elongating RNA polymerases that pass through, resulting in locked ternary complexes. Cleavage of the nascent transcript by cleavage factors such as GreA or GreB allows the resumption of elongation from the new 3'terminus. GreA releases sequences of 2 to 3 nucleotides.</text>
</comment>
<evidence type="ECO:0000256" key="4">
    <source>
        <dbReference type="ARBA" id="ARBA00023125"/>
    </source>
</evidence>
<dbReference type="Pfam" id="PF01272">
    <property type="entry name" value="GreA_GreB"/>
    <property type="match status" value="1"/>
</dbReference>
<keyword evidence="12" id="KW-0251">Elongation factor</keyword>
<organism evidence="12 13">
    <name type="scientific">Helicobacter mehlei</name>
    <dbReference type="NCBI Taxonomy" id="2316080"/>
    <lineage>
        <taxon>Bacteria</taxon>
        <taxon>Pseudomonadati</taxon>
        <taxon>Campylobacterota</taxon>
        <taxon>Epsilonproteobacteria</taxon>
        <taxon>Campylobacterales</taxon>
        <taxon>Helicobacteraceae</taxon>
        <taxon>Helicobacter</taxon>
    </lineage>
</organism>
<dbReference type="GO" id="GO:0006354">
    <property type="term" value="P:DNA-templated transcription elongation"/>
    <property type="evidence" value="ECO:0007669"/>
    <property type="project" value="TreeGrafter"/>
</dbReference>
<dbReference type="GO" id="GO:0070063">
    <property type="term" value="F:RNA polymerase binding"/>
    <property type="evidence" value="ECO:0007669"/>
    <property type="project" value="InterPro"/>
</dbReference>
<dbReference type="Gene3D" id="1.10.287.180">
    <property type="entry name" value="Transcription elongation factor, GreA/GreB, N-terminal domain"/>
    <property type="match status" value="1"/>
</dbReference>